<dbReference type="InterPro" id="IPR015404">
    <property type="entry name" value="Vps5_C"/>
</dbReference>
<dbReference type="PANTHER" id="PTHR10555">
    <property type="entry name" value="SORTING NEXIN"/>
    <property type="match status" value="1"/>
</dbReference>
<dbReference type="InterPro" id="IPR001683">
    <property type="entry name" value="PX_dom"/>
</dbReference>
<feature type="compositionally biased region" description="Low complexity" evidence="2">
    <location>
        <begin position="33"/>
        <end position="54"/>
    </location>
</feature>
<dbReference type="Pfam" id="PF00787">
    <property type="entry name" value="PX"/>
    <property type="match status" value="1"/>
</dbReference>
<dbReference type="PROSITE" id="PS50195">
    <property type="entry name" value="PX"/>
    <property type="match status" value="1"/>
</dbReference>
<dbReference type="InterPro" id="IPR027267">
    <property type="entry name" value="AH/BAR_dom_sf"/>
</dbReference>
<dbReference type="CDD" id="cd07627">
    <property type="entry name" value="BAR_Vps5p"/>
    <property type="match status" value="1"/>
</dbReference>
<gene>
    <name evidence="4" type="ORF">PT974_04365</name>
</gene>
<feature type="region of interest" description="Disordered" evidence="2">
    <location>
        <begin position="1"/>
        <end position="152"/>
    </location>
</feature>
<sequence length="560" mass="62492">MDVEESPWADSSQASSQQPPSQNDSAVPPPSTSQASGSSAPRPSRAPRRIIAQPTRLEAVEDPLGPLSASPSQDATSQDSPPAPPHKEQMVIRTTMQPSAQQQQQARRQADPHQIDDDELEGPRGPRVPPPVDAARPSSVRSSTQPSVSVEEAAKPTFHITVGDPVKIGDLTSSHIVYSVRTKTTSRAYKQSEFEVKRRYRDFLWLYTTLHGNNPGYVVPPPPEKQAVGRFDSNFVESRRAALEKMLNKTAAHPVLQHDADLKLFLESEAFNVDIKHKERREPLPTESKGVLGSLGINVGGGSKFVEQDDWFHDRKVYLDALENQLKGLLKAMETMVGQRKMMAEAAADFSASLHALSTVELSPTLSGPLDALSDLQLTIRDVYDRQAQQDVLTFGIIIEEYIRLIGSIKLAFTQRQKGFYAWHSAESELQKKKTTQDKLLRQGKSQQDRLNQMNAEVGEAEKKVHQARLLFEEMGRSMKAELDRFEKEKVEDFKSGVETFLEGAVEAQKELIEKWETFLMQLDAQDDESAFYKPPIYNTKPPGNTVIDRARATINDDSD</sequence>
<evidence type="ECO:0000313" key="4">
    <source>
        <dbReference type="EMBL" id="KAK5995946.1"/>
    </source>
</evidence>
<dbReference type="Pfam" id="PF09325">
    <property type="entry name" value="Vps5"/>
    <property type="match status" value="1"/>
</dbReference>
<accession>A0ABR0SW21</accession>
<dbReference type="SUPFAM" id="SSF64268">
    <property type="entry name" value="PX domain"/>
    <property type="match status" value="1"/>
</dbReference>
<keyword evidence="1" id="KW-0175">Coiled coil</keyword>
<proteinExistence type="predicted"/>
<evidence type="ECO:0000313" key="5">
    <source>
        <dbReference type="Proteomes" id="UP001338125"/>
    </source>
</evidence>
<dbReference type="InterPro" id="IPR036871">
    <property type="entry name" value="PX_dom_sf"/>
</dbReference>
<dbReference type="SUPFAM" id="SSF103657">
    <property type="entry name" value="BAR/IMD domain-like"/>
    <property type="match status" value="1"/>
</dbReference>
<dbReference type="PANTHER" id="PTHR10555:SF170">
    <property type="entry name" value="FI18122P1"/>
    <property type="match status" value="1"/>
</dbReference>
<comment type="caution">
    <text evidence="4">The sequence shown here is derived from an EMBL/GenBank/DDBJ whole genome shotgun (WGS) entry which is preliminary data.</text>
</comment>
<feature type="domain" description="PX" evidence="3">
    <location>
        <begin position="156"/>
        <end position="272"/>
    </location>
</feature>
<feature type="compositionally biased region" description="Polar residues" evidence="2">
    <location>
        <begin position="69"/>
        <end position="80"/>
    </location>
</feature>
<feature type="coiled-coil region" evidence="1">
    <location>
        <begin position="444"/>
        <end position="471"/>
    </location>
</feature>
<feature type="compositionally biased region" description="Low complexity" evidence="2">
    <location>
        <begin position="133"/>
        <end position="150"/>
    </location>
</feature>
<feature type="compositionally biased region" description="Low complexity" evidence="2">
    <location>
        <begin position="8"/>
        <end position="26"/>
    </location>
</feature>
<dbReference type="Proteomes" id="UP001338125">
    <property type="component" value="Unassembled WGS sequence"/>
</dbReference>
<organism evidence="4 5">
    <name type="scientific">Cladobotryum mycophilum</name>
    <dbReference type="NCBI Taxonomy" id="491253"/>
    <lineage>
        <taxon>Eukaryota</taxon>
        <taxon>Fungi</taxon>
        <taxon>Dikarya</taxon>
        <taxon>Ascomycota</taxon>
        <taxon>Pezizomycotina</taxon>
        <taxon>Sordariomycetes</taxon>
        <taxon>Hypocreomycetidae</taxon>
        <taxon>Hypocreales</taxon>
        <taxon>Hypocreaceae</taxon>
        <taxon>Cladobotryum</taxon>
    </lineage>
</organism>
<dbReference type="SMART" id="SM00312">
    <property type="entry name" value="PX"/>
    <property type="match status" value="1"/>
</dbReference>
<evidence type="ECO:0000256" key="1">
    <source>
        <dbReference type="SAM" id="Coils"/>
    </source>
</evidence>
<evidence type="ECO:0000259" key="3">
    <source>
        <dbReference type="PROSITE" id="PS50195"/>
    </source>
</evidence>
<dbReference type="Gene3D" id="3.30.1520.10">
    <property type="entry name" value="Phox-like domain"/>
    <property type="match status" value="1"/>
</dbReference>
<reference evidence="4 5" key="1">
    <citation type="submission" date="2024-01" db="EMBL/GenBank/DDBJ databases">
        <title>Complete genome of Cladobotryum mycophilum ATHUM6906.</title>
        <authorList>
            <person name="Christinaki A.C."/>
            <person name="Myridakis A.I."/>
            <person name="Kouvelis V.N."/>
        </authorList>
    </citation>
    <scope>NUCLEOTIDE SEQUENCE [LARGE SCALE GENOMIC DNA]</scope>
    <source>
        <strain evidence="4 5">ATHUM6906</strain>
    </source>
</reference>
<protein>
    <submittedName>
        <fullName evidence="4">Vacuolar protein sorting-associated protein vps5</fullName>
    </submittedName>
</protein>
<evidence type="ECO:0000256" key="2">
    <source>
        <dbReference type="SAM" id="MobiDB-lite"/>
    </source>
</evidence>
<dbReference type="CDD" id="cd06861">
    <property type="entry name" value="PX_Vps5p"/>
    <property type="match status" value="1"/>
</dbReference>
<keyword evidence="5" id="KW-1185">Reference proteome</keyword>
<dbReference type="EMBL" id="JAVFKD010000004">
    <property type="protein sequence ID" value="KAK5995946.1"/>
    <property type="molecule type" value="Genomic_DNA"/>
</dbReference>
<name>A0ABR0SW21_9HYPO</name>
<dbReference type="InterPro" id="IPR035803">
    <property type="entry name" value="BAR_Vps5"/>
</dbReference>
<dbReference type="Gene3D" id="1.20.1270.60">
    <property type="entry name" value="Arfaptin homology (AH) domain/BAR domain"/>
    <property type="match status" value="1"/>
</dbReference>
<dbReference type="InterPro" id="IPR037868">
    <property type="entry name" value="PX_Vps5"/>
</dbReference>